<accession>A0AAD8AC31</accession>
<feature type="non-terminal residue" evidence="1">
    <location>
        <position position="133"/>
    </location>
</feature>
<comment type="caution">
    <text evidence="1">The sequence shown here is derived from an EMBL/GenBank/DDBJ whole genome shotgun (WGS) entry which is preliminary data.</text>
</comment>
<dbReference type="Proteomes" id="UP001233999">
    <property type="component" value="Unassembled WGS sequence"/>
</dbReference>
<protein>
    <submittedName>
        <fullName evidence="1">Uncharacterized protein</fullName>
    </submittedName>
</protein>
<gene>
    <name evidence="1" type="ORF">L9F63_012664</name>
</gene>
<dbReference type="EMBL" id="JASPKZ010001995">
    <property type="protein sequence ID" value="KAJ9596331.1"/>
    <property type="molecule type" value="Genomic_DNA"/>
</dbReference>
<name>A0AAD8AC31_DIPPU</name>
<keyword evidence="2" id="KW-1185">Reference proteome</keyword>
<reference evidence="1" key="2">
    <citation type="submission" date="2023-05" db="EMBL/GenBank/DDBJ databases">
        <authorList>
            <person name="Fouks B."/>
        </authorList>
    </citation>
    <scope>NUCLEOTIDE SEQUENCE</scope>
    <source>
        <strain evidence="1">Stay&amp;Tobe</strain>
        <tissue evidence="1">Testes</tissue>
    </source>
</reference>
<evidence type="ECO:0000313" key="2">
    <source>
        <dbReference type="Proteomes" id="UP001233999"/>
    </source>
</evidence>
<evidence type="ECO:0000313" key="1">
    <source>
        <dbReference type="EMBL" id="KAJ9596331.1"/>
    </source>
</evidence>
<proteinExistence type="predicted"/>
<organism evidence="1 2">
    <name type="scientific">Diploptera punctata</name>
    <name type="common">Pacific beetle cockroach</name>
    <dbReference type="NCBI Taxonomy" id="6984"/>
    <lineage>
        <taxon>Eukaryota</taxon>
        <taxon>Metazoa</taxon>
        <taxon>Ecdysozoa</taxon>
        <taxon>Arthropoda</taxon>
        <taxon>Hexapoda</taxon>
        <taxon>Insecta</taxon>
        <taxon>Pterygota</taxon>
        <taxon>Neoptera</taxon>
        <taxon>Polyneoptera</taxon>
        <taxon>Dictyoptera</taxon>
        <taxon>Blattodea</taxon>
        <taxon>Blaberoidea</taxon>
        <taxon>Blaberidae</taxon>
        <taxon>Diplopterinae</taxon>
        <taxon>Diploptera</taxon>
    </lineage>
</organism>
<sequence>MGEIYQAKYSFKGLEDICDIRSVSEKQAMKSTPNSPCTTRNVNDNKNKINSDQLMKLNKCFSKMASDAVIKSPILSVKLEKCNSEPNVSKDIYASSPCQSSKSEHSLAGISNPCHKYLQRSLFLPFEKGDSFE</sequence>
<reference evidence="1" key="1">
    <citation type="journal article" date="2023" name="IScience">
        <title>Live-bearing cockroach genome reveals convergent evolutionary mechanisms linked to viviparity in insects and beyond.</title>
        <authorList>
            <person name="Fouks B."/>
            <person name="Harrison M.C."/>
            <person name="Mikhailova A.A."/>
            <person name="Marchal E."/>
            <person name="English S."/>
            <person name="Carruthers M."/>
            <person name="Jennings E.C."/>
            <person name="Chiamaka E.L."/>
            <person name="Frigard R.A."/>
            <person name="Pippel M."/>
            <person name="Attardo G.M."/>
            <person name="Benoit J.B."/>
            <person name="Bornberg-Bauer E."/>
            <person name="Tobe S.S."/>
        </authorList>
    </citation>
    <scope>NUCLEOTIDE SEQUENCE</scope>
    <source>
        <strain evidence="1">Stay&amp;Tobe</strain>
    </source>
</reference>
<dbReference type="AlphaFoldDB" id="A0AAD8AC31"/>